<feature type="transmembrane region" description="Helical" evidence="2">
    <location>
        <begin position="120"/>
        <end position="145"/>
    </location>
</feature>
<sequence>MIDIDTLDKVKLTEFLTRSLSVAEFQENKSNEYIQLLDNISSNAYGLCLDNEKELLNKYPEIAQGLSGDNRISNYQKEIAVLSKHRPSDLAPIIKYAGIGIALILVGSLPLWIADFRIPIISGLFTFVGSVIEIVGSFALVWALYKGAIFAVNIYKRMKGLPNSFTAQEEQDKKDNIRKNQLIKEYNQLVYTDISESADKTKEAVAYLEDWKSQLSQLDAASVACYGTLCSASQAYGSTAIINRMLGYINQHRAHDFETVANLAIQEIRQEKFHSEDIEMASSVSNDISQMNSNLTDLGEKLINKIDVNTALTKKATVAATTAAAAAQDVQKEAETAKKEARAANSVAGAASRQATAASDQAAVLNKKLDQSQAELNKLKNQ</sequence>
<name>A0ABM6VZ27_9LACO</name>
<evidence type="ECO:0000256" key="1">
    <source>
        <dbReference type="SAM" id="Coils"/>
    </source>
</evidence>
<reference evidence="3 4" key="1">
    <citation type="submission" date="2018-05" db="EMBL/GenBank/DDBJ databases">
        <title>Reference genomes for bee gut microbiota database.</title>
        <authorList>
            <person name="Ellegaard K.M."/>
        </authorList>
    </citation>
    <scope>NUCLEOTIDE SEQUENCE [LARGE SCALE GENOMIC DNA]</scope>
    <source>
        <strain evidence="3 4">ESL0186</strain>
    </source>
</reference>
<evidence type="ECO:0000256" key="2">
    <source>
        <dbReference type="SAM" id="Phobius"/>
    </source>
</evidence>
<evidence type="ECO:0008006" key="5">
    <source>
        <dbReference type="Google" id="ProtNLM"/>
    </source>
</evidence>
<keyword evidence="4" id="KW-1185">Reference proteome</keyword>
<evidence type="ECO:0000313" key="4">
    <source>
        <dbReference type="Proteomes" id="UP000246036"/>
    </source>
</evidence>
<keyword evidence="2" id="KW-1133">Transmembrane helix</keyword>
<dbReference type="RefSeq" id="WP_109585890.1">
    <property type="nucleotide sequence ID" value="NZ_CP029477.1"/>
</dbReference>
<evidence type="ECO:0000313" key="3">
    <source>
        <dbReference type="EMBL" id="AWM74806.1"/>
    </source>
</evidence>
<organism evidence="3 4">
    <name type="scientific">Lactobacillus kullabergensis</name>
    <dbReference type="NCBI Taxonomy" id="1218493"/>
    <lineage>
        <taxon>Bacteria</taxon>
        <taxon>Bacillati</taxon>
        <taxon>Bacillota</taxon>
        <taxon>Bacilli</taxon>
        <taxon>Lactobacillales</taxon>
        <taxon>Lactobacillaceae</taxon>
        <taxon>Lactobacillus</taxon>
    </lineage>
</organism>
<feature type="coiled-coil region" evidence="1">
    <location>
        <begin position="320"/>
        <end position="382"/>
    </location>
</feature>
<gene>
    <name evidence="3" type="ORF">DKL58_01815</name>
</gene>
<dbReference type="EMBL" id="CP029477">
    <property type="protein sequence ID" value="AWM74806.1"/>
    <property type="molecule type" value="Genomic_DNA"/>
</dbReference>
<accession>A0ABM6VZ27</accession>
<keyword evidence="2" id="KW-0472">Membrane</keyword>
<keyword evidence="1" id="KW-0175">Coiled coil</keyword>
<feature type="transmembrane region" description="Helical" evidence="2">
    <location>
        <begin position="93"/>
        <end position="114"/>
    </location>
</feature>
<proteinExistence type="predicted"/>
<keyword evidence="2" id="KW-0812">Transmembrane</keyword>
<protein>
    <recommendedName>
        <fullName evidence="5">5-bromo-4-chloroindolyl phosphate hydrolase</fullName>
    </recommendedName>
</protein>
<dbReference type="Proteomes" id="UP000246036">
    <property type="component" value="Chromosome"/>
</dbReference>